<proteinExistence type="predicted"/>
<sequence length="273" mass="28571">MRPALVLFAAAIALFLLVKGVPYVIVRAEALATSIVFSQAWDHARGGVGALGPRGSRPAAAAELPETPEDGATPDSWQLTAARPVARLSAPRLGSTAVIVGEERHGPGGIIDFLLVAPSVSFHHELVPPPDAVASAGGGAPERLMAPSDTPADGDPLADSAAAPPHAPMHAPIHSRGVSDTVIIDRAGRSLRFLPDLRPGDELELEGVDGQVYVYKVTGSRVALSLKADELVNPDLIDGRPELTLVAPYPLNDLTPSAFRYVVRADLVDLAQR</sequence>
<gene>
    <name evidence="3" type="ORF">ACFOGJ_20610</name>
</gene>
<feature type="region of interest" description="Disordered" evidence="2">
    <location>
        <begin position="131"/>
        <end position="174"/>
    </location>
</feature>
<dbReference type="EMBL" id="JBHRTR010000034">
    <property type="protein sequence ID" value="MFC3229663.1"/>
    <property type="molecule type" value="Genomic_DNA"/>
</dbReference>
<accession>A0ABV7L5N6</accession>
<organism evidence="3 4">
    <name type="scientific">Marinibaculum pumilum</name>
    <dbReference type="NCBI Taxonomy" id="1766165"/>
    <lineage>
        <taxon>Bacteria</taxon>
        <taxon>Pseudomonadati</taxon>
        <taxon>Pseudomonadota</taxon>
        <taxon>Alphaproteobacteria</taxon>
        <taxon>Rhodospirillales</taxon>
        <taxon>Rhodospirillaceae</taxon>
        <taxon>Marinibaculum</taxon>
    </lineage>
</organism>
<name>A0ABV7L5N6_9PROT</name>
<dbReference type="InterPro" id="IPR023365">
    <property type="entry name" value="Sortase_dom-sf"/>
</dbReference>
<dbReference type="RefSeq" id="WP_379904081.1">
    <property type="nucleotide sequence ID" value="NZ_JBHRTR010000034.1"/>
</dbReference>
<evidence type="ECO:0000313" key="3">
    <source>
        <dbReference type="EMBL" id="MFC3229663.1"/>
    </source>
</evidence>
<dbReference type="Proteomes" id="UP001595528">
    <property type="component" value="Unassembled WGS sequence"/>
</dbReference>
<protein>
    <submittedName>
        <fullName evidence="3">Sortase domain-bontaining protein</fullName>
    </submittedName>
</protein>
<dbReference type="InterPro" id="IPR005754">
    <property type="entry name" value="Sortase"/>
</dbReference>
<keyword evidence="1" id="KW-0378">Hydrolase</keyword>
<comment type="caution">
    <text evidence="3">The sequence shown here is derived from an EMBL/GenBank/DDBJ whole genome shotgun (WGS) entry which is preliminary data.</text>
</comment>
<evidence type="ECO:0000256" key="1">
    <source>
        <dbReference type="ARBA" id="ARBA00022801"/>
    </source>
</evidence>
<dbReference type="Gene3D" id="2.40.260.10">
    <property type="entry name" value="Sortase"/>
    <property type="match status" value="1"/>
</dbReference>
<dbReference type="Pfam" id="PF04203">
    <property type="entry name" value="Sortase"/>
    <property type="match status" value="1"/>
</dbReference>
<feature type="compositionally biased region" description="Low complexity" evidence="2">
    <location>
        <begin position="151"/>
        <end position="174"/>
    </location>
</feature>
<reference evidence="4" key="1">
    <citation type="journal article" date="2019" name="Int. J. Syst. Evol. Microbiol.">
        <title>The Global Catalogue of Microorganisms (GCM) 10K type strain sequencing project: providing services to taxonomists for standard genome sequencing and annotation.</title>
        <authorList>
            <consortium name="The Broad Institute Genomics Platform"/>
            <consortium name="The Broad Institute Genome Sequencing Center for Infectious Disease"/>
            <person name="Wu L."/>
            <person name="Ma J."/>
        </authorList>
    </citation>
    <scope>NUCLEOTIDE SEQUENCE [LARGE SCALE GENOMIC DNA]</scope>
    <source>
        <strain evidence="4">KCTC 42964</strain>
    </source>
</reference>
<evidence type="ECO:0000313" key="4">
    <source>
        <dbReference type="Proteomes" id="UP001595528"/>
    </source>
</evidence>
<evidence type="ECO:0000256" key="2">
    <source>
        <dbReference type="SAM" id="MobiDB-lite"/>
    </source>
</evidence>
<feature type="region of interest" description="Disordered" evidence="2">
    <location>
        <begin position="49"/>
        <end position="75"/>
    </location>
</feature>
<keyword evidence="4" id="KW-1185">Reference proteome</keyword>